<feature type="compositionally biased region" description="Basic residues" evidence="1">
    <location>
        <begin position="1"/>
        <end position="15"/>
    </location>
</feature>
<keyword evidence="3" id="KW-1185">Reference proteome</keyword>
<dbReference type="InterPro" id="IPR029071">
    <property type="entry name" value="Ubiquitin-like_domsf"/>
</dbReference>
<dbReference type="STRING" id="8005.ENSEEEP00000003282"/>
<dbReference type="CDD" id="cd17076">
    <property type="entry name" value="UBX_UBXN10"/>
    <property type="match status" value="1"/>
</dbReference>
<sequence>MHVTRPKSSKGRTRSGSHVQNVDESVCQNCAFSPHPPPSDRLNTTARSRPVLHRNSKPSTDILTEIFQSPPDIPPDVPALSLNKYKVLPSIEKRPAGNLSARDTEDETPKPSLSDSNLRLWREQLISSRLCPQTANAGYPEMDGPEVLCGPVAANPLWVIPGHAGAEGGVAGKRDTDLLLAVRIPCGQRFKCLFHPTDMLYAVVAAAEAKSGLHYEHAVIETMEVPRRTFKDLTMTLSQCGIFSKSVLCISLEDSTTNNW</sequence>
<feature type="compositionally biased region" description="Polar residues" evidence="1">
    <location>
        <begin position="16"/>
        <end position="31"/>
    </location>
</feature>
<protein>
    <recommendedName>
        <fullName evidence="4">UBX domain-containing protein</fullName>
    </recommendedName>
</protein>
<proteinExistence type="predicted"/>
<evidence type="ECO:0000313" key="2">
    <source>
        <dbReference type="Ensembl" id="ENSEEEP00000003282.2"/>
    </source>
</evidence>
<dbReference type="SUPFAM" id="SSF54236">
    <property type="entry name" value="Ubiquitin-like"/>
    <property type="match status" value="1"/>
</dbReference>
<dbReference type="GO" id="GO:0061371">
    <property type="term" value="P:determination of heart left/right asymmetry"/>
    <property type="evidence" value="ECO:0007669"/>
    <property type="project" value="Ensembl"/>
</dbReference>
<reference evidence="2" key="5">
    <citation type="submission" date="2025-09" db="UniProtKB">
        <authorList>
            <consortium name="Ensembl"/>
        </authorList>
    </citation>
    <scope>IDENTIFICATION</scope>
</reference>
<reference evidence="2" key="3">
    <citation type="submission" date="2020-05" db="EMBL/GenBank/DDBJ databases">
        <title>Electrophorus electricus (electric eel) genome, fEleEle1, primary haplotype.</title>
        <authorList>
            <person name="Myers G."/>
            <person name="Meyer A."/>
            <person name="Fedrigo O."/>
            <person name="Formenti G."/>
            <person name="Rhie A."/>
            <person name="Tracey A."/>
            <person name="Sims Y."/>
            <person name="Jarvis E.D."/>
        </authorList>
    </citation>
    <scope>NUCLEOTIDE SEQUENCE [LARGE SCALE GENOMIC DNA]</scope>
</reference>
<reference evidence="2" key="4">
    <citation type="submission" date="2025-08" db="UniProtKB">
        <authorList>
            <consortium name="Ensembl"/>
        </authorList>
    </citation>
    <scope>IDENTIFICATION</scope>
</reference>
<dbReference type="OMA" id="WCEPSET"/>
<reference evidence="3" key="2">
    <citation type="journal article" date="2017" name="Sci. Adv.">
        <title>A tail of two voltages: Proteomic comparison of the three electric organs of the electric eel.</title>
        <authorList>
            <person name="Traeger L.L."/>
            <person name="Sabat G."/>
            <person name="Barrett-Wilt G.A."/>
            <person name="Wells G.B."/>
            <person name="Sussman M.R."/>
        </authorList>
    </citation>
    <scope>NUCLEOTIDE SEQUENCE [LARGE SCALE GENOMIC DNA]</scope>
</reference>
<name>A0A4W4DVF0_ELEEL</name>
<dbReference type="Gene3D" id="3.10.20.90">
    <property type="entry name" value="Phosphatidylinositol 3-kinase Catalytic Subunit, Chain A, domain 1"/>
    <property type="match status" value="1"/>
</dbReference>
<reference evidence="3" key="1">
    <citation type="journal article" date="2014" name="Science">
        <title>Nonhuman genetics. Genomic basis for the convergent evolution of electric organs.</title>
        <authorList>
            <person name="Gallant J.R."/>
            <person name="Traeger L.L."/>
            <person name="Volkening J.D."/>
            <person name="Moffett H."/>
            <person name="Chen P.H."/>
            <person name="Novina C.D."/>
            <person name="Phillips G.N.Jr."/>
            <person name="Anand R."/>
            <person name="Wells G.B."/>
            <person name="Pinch M."/>
            <person name="Guth R."/>
            <person name="Unguez G.A."/>
            <person name="Albert J.S."/>
            <person name="Zakon H.H."/>
            <person name="Samanta M.P."/>
            <person name="Sussman M.R."/>
        </authorList>
    </citation>
    <scope>NUCLEOTIDE SEQUENCE [LARGE SCALE GENOMIC DNA]</scope>
</reference>
<dbReference type="Ensembl" id="ENSEEET00000003331.2">
    <property type="protein sequence ID" value="ENSEEEP00000003282.2"/>
    <property type="gene ID" value="ENSEEEG00000001848.2"/>
</dbReference>
<evidence type="ECO:0000313" key="3">
    <source>
        <dbReference type="Proteomes" id="UP000314983"/>
    </source>
</evidence>
<evidence type="ECO:0008006" key="4">
    <source>
        <dbReference type="Google" id="ProtNLM"/>
    </source>
</evidence>
<accession>A0A4W4DVF0</accession>
<organism evidence="2 3">
    <name type="scientific">Electrophorus electricus</name>
    <name type="common">Electric eel</name>
    <name type="synonym">Gymnotus electricus</name>
    <dbReference type="NCBI Taxonomy" id="8005"/>
    <lineage>
        <taxon>Eukaryota</taxon>
        <taxon>Metazoa</taxon>
        <taxon>Chordata</taxon>
        <taxon>Craniata</taxon>
        <taxon>Vertebrata</taxon>
        <taxon>Euteleostomi</taxon>
        <taxon>Actinopterygii</taxon>
        <taxon>Neopterygii</taxon>
        <taxon>Teleostei</taxon>
        <taxon>Ostariophysi</taxon>
        <taxon>Gymnotiformes</taxon>
        <taxon>Gymnotoidei</taxon>
        <taxon>Gymnotidae</taxon>
        <taxon>Electrophorus</taxon>
    </lineage>
</organism>
<feature type="region of interest" description="Disordered" evidence="1">
    <location>
        <begin position="1"/>
        <end position="57"/>
    </location>
</feature>
<dbReference type="GeneTree" id="ENSGT00390000012939"/>
<evidence type="ECO:0000256" key="1">
    <source>
        <dbReference type="SAM" id="MobiDB-lite"/>
    </source>
</evidence>
<dbReference type="AlphaFoldDB" id="A0A4W4DVF0"/>
<dbReference type="Proteomes" id="UP000314983">
    <property type="component" value="Chromosome 22"/>
</dbReference>
<gene>
    <name evidence="2" type="primary">UBXN10</name>
</gene>